<dbReference type="GO" id="GO:0005524">
    <property type="term" value="F:ATP binding"/>
    <property type="evidence" value="ECO:0007669"/>
    <property type="project" value="UniProtKB-KW"/>
</dbReference>
<keyword evidence="9 11" id="KW-0520">NAD</keyword>
<evidence type="ECO:0000256" key="8">
    <source>
        <dbReference type="ARBA" id="ARBA00022840"/>
    </source>
</evidence>
<name>A0A5B8IWB7_9RHOB</name>
<dbReference type="NCBIfam" id="NF000843">
    <property type="entry name" value="PRK00071.2-2"/>
    <property type="match status" value="1"/>
</dbReference>
<dbReference type="UniPathway" id="UPA00253">
    <property type="reaction ID" value="UER00332"/>
</dbReference>
<protein>
    <recommendedName>
        <fullName evidence="11">Probable nicotinate-nucleotide adenylyltransferase</fullName>
        <ecNumber evidence="11">2.7.7.18</ecNumber>
    </recommendedName>
    <alternativeName>
        <fullName evidence="11">Deamido-NAD(+) diphosphorylase</fullName>
    </alternativeName>
    <alternativeName>
        <fullName evidence="11">Deamido-NAD(+) pyrophosphorylase</fullName>
    </alternativeName>
    <alternativeName>
        <fullName evidence="11">Nicotinate mononucleotide adenylyltransferase</fullName>
        <shortName evidence="11">NaMN adenylyltransferase</shortName>
    </alternativeName>
</protein>
<dbReference type="Proteomes" id="UP000318483">
    <property type="component" value="Chromosome"/>
</dbReference>
<dbReference type="CDD" id="cd02165">
    <property type="entry name" value="NMNAT"/>
    <property type="match status" value="1"/>
</dbReference>
<dbReference type="EC" id="2.7.7.18" evidence="11"/>
<proteinExistence type="inferred from homology"/>
<evidence type="ECO:0000256" key="11">
    <source>
        <dbReference type="HAMAP-Rule" id="MF_00244"/>
    </source>
</evidence>
<reference evidence="13 14" key="1">
    <citation type="submission" date="2019-07" db="EMBL/GenBank/DDBJ databases">
        <title>Litoreibacter alkalisoli sp. nov., isolated from saline-alkaline soil.</title>
        <authorList>
            <person name="Wang S."/>
            <person name="Xu L."/>
            <person name="Xing Y.-T."/>
            <person name="Sun J.-Q."/>
        </authorList>
    </citation>
    <scope>NUCLEOTIDE SEQUENCE [LARGE SCALE GENOMIC DNA]</scope>
    <source>
        <strain evidence="13 14">LN3S51</strain>
    </source>
</reference>
<evidence type="ECO:0000256" key="1">
    <source>
        <dbReference type="ARBA" id="ARBA00002324"/>
    </source>
</evidence>
<organism evidence="13 14">
    <name type="scientific">Qingshengfaniella alkalisoli</name>
    <dbReference type="NCBI Taxonomy" id="2599296"/>
    <lineage>
        <taxon>Bacteria</taxon>
        <taxon>Pseudomonadati</taxon>
        <taxon>Pseudomonadota</taxon>
        <taxon>Alphaproteobacteria</taxon>
        <taxon>Rhodobacterales</taxon>
        <taxon>Paracoccaceae</taxon>
        <taxon>Qingshengfaniella</taxon>
    </lineage>
</organism>
<evidence type="ECO:0000256" key="4">
    <source>
        <dbReference type="ARBA" id="ARBA00022642"/>
    </source>
</evidence>
<keyword evidence="14" id="KW-1185">Reference proteome</keyword>
<dbReference type="Gene3D" id="3.40.50.620">
    <property type="entry name" value="HUPs"/>
    <property type="match status" value="1"/>
</dbReference>
<dbReference type="OrthoDB" id="5295945at2"/>
<dbReference type="RefSeq" id="WP_146363821.1">
    <property type="nucleotide sequence ID" value="NZ_CP042261.1"/>
</dbReference>
<evidence type="ECO:0000256" key="9">
    <source>
        <dbReference type="ARBA" id="ARBA00023027"/>
    </source>
</evidence>
<keyword evidence="8 11" id="KW-0067">ATP-binding</keyword>
<evidence type="ECO:0000256" key="7">
    <source>
        <dbReference type="ARBA" id="ARBA00022741"/>
    </source>
</evidence>
<dbReference type="HAMAP" id="MF_00244">
    <property type="entry name" value="NaMN_adenylyltr"/>
    <property type="match status" value="1"/>
</dbReference>
<feature type="domain" description="Cytidyltransferase-like" evidence="12">
    <location>
        <begin position="16"/>
        <end position="194"/>
    </location>
</feature>
<dbReference type="GO" id="GO:0009435">
    <property type="term" value="P:NAD+ biosynthetic process"/>
    <property type="evidence" value="ECO:0007669"/>
    <property type="project" value="UniProtKB-UniRule"/>
</dbReference>
<keyword evidence="5 11" id="KW-0808">Transferase</keyword>
<dbReference type="InterPro" id="IPR014729">
    <property type="entry name" value="Rossmann-like_a/b/a_fold"/>
</dbReference>
<dbReference type="AlphaFoldDB" id="A0A5B8IWB7"/>
<gene>
    <name evidence="11" type="primary">nadD</name>
    <name evidence="13" type="ORF">FPZ52_03690</name>
</gene>
<evidence type="ECO:0000313" key="14">
    <source>
        <dbReference type="Proteomes" id="UP000318483"/>
    </source>
</evidence>
<evidence type="ECO:0000256" key="6">
    <source>
        <dbReference type="ARBA" id="ARBA00022695"/>
    </source>
</evidence>
<accession>A0A5B8IWB7</accession>
<dbReference type="InterPro" id="IPR005248">
    <property type="entry name" value="NadD/NMNAT"/>
</dbReference>
<dbReference type="InterPro" id="IPR004821">
    <property type="entry name" value="Cyt_trans-like"/>
</dbReference>
<comment type="function">
    <text evidence="1 11">Catalyzes the reversible adenylation of nicotinate mononucleotide (NaMN) to nicotinic acid adenine dinucleotide (NaAD).</text>
</comment>
<comment type="similarity">
    <text evidence="3 11">Belongs to the NadD family.</text>
</comment>
<dbReference type="PANTHER" id="PTHR39321:SF3">
    <property type="entry name" value="PHOSPHOPANTETHEINE ADENYLYLTRANSFERASE"/>
    <property type="match status" value="1"/>
</dbReference>
<dbReference type="EMBL" id="CP042261">
    <property type="protein sequence ID" value="QDY68818.1"/>
    <property type="molecule type" value="Genomic_DNA"/>
</dbReference>
<dbReference type="KEGG" id="lit:FPZ52_03690"/>
<dbReference type="GO" id="GO:0004515">
    <property type="term" value="F:nicotinate-nucleotide adenylyltransferase activity"/>
    <property type="evidence" value="ECO:0007669"/>
    <property type="project" value="UniProtKB-UniRule"/>
</dbReference>
<evidence type="ECO:0000256" key="3">
    <source>
        <dbReference type="ARBA" id="ARBA00009014"/>
    </source>
</evidence>
<dbReference type="PANTHER" id="PTHR39321">
    <property type="entry name" value="NICOTINATE-NUCLEOTIDE ADENYLYLTRANSFERASE-RELATED"/>
    <property type="match status" value="1"/>
</dbReference>
<comment type="catalytic activity">
    <reaction evidence="10 11">
        <text>nicotinate beta-D-ribonucleotide + ATP + H(+) = deamido-NAD(+) + diphosphate</text>
        <dbReference type="Rhea" id="RHEA:22860"/>
        <dbReference type="ChEBI" id="CHEBI:15378"/>
        <dbReference type="ChEBI" id="CHEBI:30616"/>
        <dbReference type="ChEBI" id="CHEBI:33019"/>
        <dbReference type="ChEBI" id="CHEBI:57502"/>
        <dbReference type="ChEBI" id="CHEBI:58437"/>
        <dbReference type="EC" id="2.7.7.18"/>
    </reaction>
</comment>
<evidence type="ECO:0000313" key="13">
    <source>
        <dbReference type="EMBL" id="QDY68818.1"/>
    </source>
</evidence>
<evidence type="ECO:0000256" key="10">
    <source>
        <dbReference type="ARBA" id="ARBA00048721"/>
    </source>
</evidence>
<evidence type="ECO:0000259" key="12">
    <source>
        <dbReference type="Pfam" id="PF01467"/>
    </source>
</evidence>
<evidence type="ECO:0000256" key="5">
    <source>
        <dbReference type="ARBA" id="ARBA00022679"/>
    </source>
</evidence>
<dbReference type="SUPFAM" id="SSF52374">
    <property type="entry name" value="Nucleotidylyl transferase"/>
    <property type="match status" value="1"/>
</dbReference>
<keyword evidence="4 11" id="KW-0662">Pyridine nucleotide biosynthesis</keyword>
<keyword evidence="6 11" id="KW-0548">Nucleotidyltransferase</keyword>
<dbReference type="Pfam" id="PF01467">
    <property type="entry name" value="CTP_transf_like"/>
    <property type="match status" value="1"/>
</dbReference>
<sequence length="200" mass="22196">MKAGMPLAGAGQKIGLLGGSFDPPHAGHVHLTKVALKRFGLDRVWWLVSPGNPLKSEGPATVQRRLLAARQIMDDPRVEVTDLESRLNTRFTAETLEQLQRIYPSVRFSWLMGGDNLASVHRWERWPSIFATVPVGVLARPGTPIWARTAYAARLFRAKRLPSSHSHLLGGASAPCWCYLRMPLRAISSSEIRAKGGWVR</sequence>
<comment type="pathway">
    <text evidence="2 11">Cofactor biosynthesis; NAD(+) biosynthesis; deamido-NAD(+) from nicotinate D-ribonucleotide: step 1/1.</text>
</comment>
<evidence type="ECO:0000256" key="2">
    <source>
        <dbReference type="ARBA" id="ARBA00005019"/>
    </source>
</evidence>
<keyword evidence="7 11" id="KW-0547">Nucleotide-binding</keyword>